<evidence type="ECO:0000256" key="1">
    <source>
        <dbReference type="ARBA" id="ARBA00003330"/>
    </source>
</evidence>
<dbReference type="FunFam" id="3.40.30.10:FF:000007">
    <property type="entry name" value="Thioredoxin-dependent thiol peroxidase"/>
    <property type="match status" value="1"/>
</dbReference>
<dbReference type="AlphaFoldDB" id="A0A6P1YSL3"/>
<evidence type="ECO:0000256" key="12">
    <source>
        <dbReference type="ARBA" id="ARBA00049091"/>
    </source>
</evidence>
<dbReference type="PANTHER" id="PTHR42801:SF4">
    <property type="entry name" value="AHPC_TSA FAMILY PROTEIN"/>
    <property type="match status" value="1"/>
</dbReference>
<comment type="catalytic activity">
    <reaction evidence="12">
        <text>a hydroperoxide + [thioredoxin]-dithiol = an alcohol + [thioredoxin]-disulfide + H2O</text>
        <dbReference type="Rhea" id="RHEA:62620"/>
        <dbReference type="Rhea" id="RHEA-COMP:10698"/>
        <dbReference type="Rhea" id="RHEA-COMP:10700"/>
        <dbReference type="ChEBI" id="CHEBI:15377"/>
        <dbReference type="ChEBI" id="CHEBI:29950"/>
        <dbReference type="ChEBI" id="CHEBI:30879"/>
        <dbReference type="ChEBI" id="CHEBI:35924"/>
        <dbReference type="ChEBI" id="CHEBI:50058"/>
        <dbReference type="EC" id="1.11.1.24"/>
    </reaction>
</comment>
<evidence type="ECO:0000259" key="14">
    <source>
        <dbReference type="PROSITE" id="PS51352"/>
    </source>
</evidence>
<evidence type="ECO:0000256" key="2">
    <source>
        <dbReference type="ARBA" id="ARBA00011245"/>
    </source>
</evidence>
<keyword evidence="6 15" id="KW-0560">Oxidoreductase</keyword>
<feature type="active site" description="Cysteine sulfenic acid (-SOH) intermediate; for peroxidase activity" evidence="13">
    <location>
        <position position="46"/>
    </location>
</feature>
<dbReference type="InterPro" id="IPR024706">
    <property type="entry name" value="Peroxiredoxin_AhpC-typ"/>
</dbReference>
<evidence type="ECO:0000256" key="4">
    <source>
        <dbReference type="ARBA" id="ARBA00022559"/>
    </source>
</evidence>
<dbReference type="InterPro" id="IPR013766">
    <property type="entry name" value="Thioredoxin_domain"/>
</dbReference>
<keyword evidence="8" id="KW-0676">Redox-active center</keyword>
<dbReference type="InterPro" id="IPR036249">
    <property type="entry name" value="Thioredoxin-like_sf"/>
</dbReference>
<keyword evidence="5" id="KW-0049">Antioxidant</keyword>
<proteinExistence type="inferred from homology"/>
<sequence length="155" mass="16768">MTAIAAGKPAPDFTISTDTGETVTLDSLRGQKLVLYFYPKANTPGCTLEAHDFDRLGPDFSAAQTRVIGISPDPLKAIGKFRTKQALSLTLAGDEEHAMLEAYGVWVEKSMYGRTYMGVERSTVLIDAEGRIARVWPKVKVAGHAAEVLEAARAL</sequence>
<dbReference type="Pfam" id="PF00578">
    <property type="entry name" value="AhpC-TSA"/>
    <property type="match status" value="1"/>
</dbReference>
<comment type="subunit">
    <text evidence="2">Monomer.</text>
</comment>
<dbReference type="InterPro" id="IPR050924">
    <property type="entry name" value="Peroxiredoxin_BCP/PrxQ"/>
</dbReference>
<name>A0A6P1YSL3_9HYPH</name>
<dbReference type="PANTHER" id="PTHR42801">
    <property type="entry name" value="THIOREDOXIN-DEPENDENT PEROXIDE REDUCTASE"/>
    <property type="match status" value="1"/>
</dbReference>
<dbReference type="EMBL" id="CP048630">
    <property type="protein sequence ID" value="QIB36025.1"/>
    <property type="molecule type" value="Genomic_DNA"/>
</dbReference>
<evidence type="ECO:0000256" key="13">
    <source>
        <dbReference type="PIRSR" id="PIRSR000239-1"/>
    </source>
</evidence>
<evidence type="ECO:0000256" key="5">
    <source>
        <dbReference type="ARBA" id="ARBA00022862"/>
    </source>
</evidence>
<evidence type="ECO:0000256" key="7">
    <source>
        <dbReference type="ARBA" id="ARBA00023157"/>
    </source>
</evidence>
<dbReference type="GO" id="GO:0034599">
    <property type="term" value="P:cellular response to oxidative stress"/>
    <property type="evidence" value="ECO:0007669"/>
    <property type="project" value="TreeGrafter"/>
</dbReference>
<dbReference type="InterPro" id="IPR000866">
    <property type="entry name" value="AhpC/TSA"/>
</dbReference>
<organism evidence="15 16">
    <name type="scientific">Ancylobacter pratisalsi</name>
    <dbReference type="NCBI Taxonomy" id="1745854"/>
    <lineage>
        <taxon>Bacteria</taxon>
        <taxon>Pseudomonadati</taxon>
        <taxon>Pseudomonadota</taxon>
        <taxon>Alphaproteobacteria</taxon>
        <taxon>Hyphomicrobiales</taxon>
        <taxon>Xanthobacteraceae</taxon>
        <taxon>Ancylobacter</taxon>
    </lineage>
</organism>
<protein>
    <recommendedName>
        <fullName evidence="3">thioredoxin-dependent peroxiredoxin</fullName>
        <ecNumber evidence="3">1.11.1.24</ecNumber>
    </recommendedName>
    <alternativeName>
        <fullName evidence="9">Thioredoxin peroxidase</fullName>
    </alternativeName>
    <alternativeName>
        <fullName evidence="11">Thioredoxin-dependent peroxiredoxin Bcp</fullName>
    </alternativeName>
</protein>
<keyword evidence="4 15" id="KW-0575">Peroxidase</keyword>
<gene>
    <name evidence="15" type="primary">bcp</name>
    <name evidence="15" type="ORF">G3A50_01235</name>
</gene>
<evidence type="ECO:0000256" key="9">
    <source>
        <dbReference type="ARBA" id="ARBA00032824"/>
    </source>
</evidence>
<dbReference type="SUPFAM" id="SSF52833">
    <property type="entry name" value="Thioredoxin-like"/>
    <property type="match status" value="1"/>
</dbReference>
<accession>A0A6P1YSL3</accession>
<dbReference type="Gene3D" id="3.40.30.10">
    <property type="entry name" value="Glutaredoxin"/>
    <property type="match status" value="1"/>
</dbReference>
<evidence type="ECO:0000256" key="8">
    <source>
        <dbReference type="ARBA" id="ARBA00023284"/>
    </source>
</evidence>
<evidence type="ECO:0000256" key="6">
    <source>
        <dbReference type="ARBA" id="ARBA00023002"/>
    </source>
</evidence>
<dbReference type="RefSeq" id="WP_163077175.1">
    <property type="nucleotide sequence ID" value="NZ_CP048630.1"/>
</dbReference>
<dbReference type="CDD" id="cd03017">
    <property type="entry name" value="PRX_BCP"/>
    <property type="match status" value="1"/>
</dbReference>
<dbReference type="Proteomes" id="UP000464751">
    <property type="component" value="Chromosome"/>
</dbReference>
<dbReference type="KEGG" id="apra:G3A50_01235"/>
<dbReference type="GO" id="GO:0005737">
    <property type="term" value="C:cytoplasm"/>
    <property type="evidence" value="ECO:0007669"/>
    <property type="project" value="TreeGrafter"/>
</dbReference>
<evidence type="ECO:0000313" key="16">
    <source>
        <dbReference type="Proteomes" id="UP000464751"/>
    </source>
</evidence>
<dbReference type="GO" id="GO:0008379">
    <property type="term" value="F:thioredoxin peroxidase activity"/>
    <property type="evidence" value="ECO:0007669"/>
    <property type="project" value="TreeGrafter"/>
</dbReference>
<evidence type="ECO:0000256" key="3">
    <source>
        <dbReference type="ARBA" id="ARBA00013017"/>
    </source>
</evidence>
<comment type="similarity">
    <text evidence="10">Belongs to the peroxiredoxin family. BCP/PrxQ subfamily.</text>
</comment>
<comment type="function">
    <text evidence="1">Thiol-specific peroxidase that catalyzes the reduction of hydrogen peroxide and organic hydroperoxides to water and alcohols, respectively. Plays a role in cell protection against oxidative stress by detoxifying peroxides and as sensor of hydrogen peroxide-mediated signaling events.</text>
</comment>
<dbReference type="PROSITE" id="PS51352">
    <property type="entry name" value="THIOREDOXIN_2"/>
    <property type="match status" value="1"/>
</dbReference>
<reference evidence="15 16" key="1">
    <citation type="submission" date="2020-02" db="EMBL/GenBank/DDBJ databases">
        <authorList>
            <person name="Li G."/>
        </authorList>
    </citation>
    <scope>NUCLEOTIDE SEQUENCE [LARGE SCALE GENOMIC DNA]</scope>
    <source>
        <strain evidence="15 16">DSM 102029</strain>
    </source>
</reference>
<evidence type="ECO:0000256" key="11">
    <source>
        <dbReference type="ARBA" id="ARBA00042639"/>
    </source>
</evidence>
<dbReference type="EC" id="1.11.1.24" evidence="3"/>
<dbReference type="GO" id="GO:0045454">
    <property type="term" value="P:cell redox homeostasis"/>
    <property type="evidence" value="ECO:0007669"/>
    <property type="project" value="TreeGrafter"/>
</dbReference>
<keyword evidence="7" id="KW-1015">Disulfide bond</keyword>
<evidence type="ECO:0000313" key="15">
    <source>
        <dbReference type="EMBL" id="QIB36025.1"/>
    </source>
</evidence>
<keyword evidence="16" id="KW-1185">Reference proteome</keyword>
<dbReference type="NCBIfam" id="NF006960">
    <property type="entry name" value="PRK09437.1"/>
    <property type="match status" value="1"/>
</dbReference>
<evidence type="ECO:0000256" key="10">
    <source>
        <dbReference type="ARBA" id="ARBA00038489"/>
    </source>
</evidence>
<dbReference type="PIRSF" id="PIRSF000239">
    <property type="entry name" value="AHPC"/>
    <property type="match status" value="1"/>
</dbReference>
<feature type="domain" description="Thioredoxin" evidence="14">
    <location>
        <begin position="4"/>
        <end position="155"/>
    </location>
</feature>